<dbReference type="AlphaFoldDB" id="A0A7D4QM89"/>
<dbReference type="RefSeq" id="WP_173416269.1">
    <property type="nucleotide sequence ID" value="NZ_CP054139.1"/>
</dbReference>
<accession>A0A7D4QM89</accession>
<dbReference type="KEGG" id="mmab:HQ865_18180"/>
<protein>
    <submittedName>
        <fullName evidence="1">Uncharacterized protein</fullName>
    </submittedName>
</protein>
<sequence length="86" mass="9679">MRKNLRKISIITVINGGESLSVSLKTTAVVRKRKSEQTHALHYKSACCVFNFCSKKALFCSIISSRETDMPFPNYELAISKDAPLR</sequence>
<keyword evidence="2" id="KW-1185">Reference proteome</keyword>
<reference evidence="1 2" key="1">
    <citation type="submission" date="2020-05" db="EMBL/GenBank/DDBJ databases">
        <title>Mucilaginibacter mali sp. nov.</title>
        <authorList>
            <person name="Kim H.S."/>
            <person name="Lee K.C."/>
            <person name="Suh M.K."/>
            <person name="Kim J.-S."/>
            <person name="Han K.-I."/>
            <person name="Eom M.K."/>
            <person name="Shin Y.K."/>
            <person name="Lee J.-S."/>
        </authorList>
    </citation>
    <scope>NUCLEOTIDE SEQUENCE [LARGE SCALE GENOMIC DNA]</scope>
    <source>
        <strain evidence="1 2">G2-14</strain>
    </source>
</reference>
<dbReference type="EMBL" id="CP054139">
    <property type="protein sequence ID" value="QKJ31610.1"/>
    <property type="molecule type" value="Genomic_DNA"/>
</dbReference>
<proteinExistence type="predicted"/>
<name>A0A7D4QM89_9SPHI</name>
<dbReference type="Proteomes" id="UP000505355">
    <property type="component" value="Chromosome"/>
</dbReference>
<organism evidence="1 2">
    <name type="scientific">Mucilaginibacter mali</name>
    <dbReference type="NCBI Taxonomy" id="2740462"/>
    <lineage>
        <taxon>Bacteria</taxon>
        <taxon>Pseudomonadati</taxon>
        <taxon>Bacteroidota</taxon>
        <taxon>Sphingobacteriia</taxon>
        <taxon>Sphingobacteriales</taxon>
        <taxon>Sphingobacteriaceae</taxon>
        <taxon>Mucilaginibacter</taxon>
    </lineage>
</organism>
<gene>
    <name evidence="1" type="ORF">HQ865_18180</name>
</gene>
<evidence type="ECO:0000313" key="2">
    <source>
        <dbReference type="Proteomes" id="UP000505355"/>
    </source>
</evidence>
<evidence type="ECO:0000313" key="1">
    <source>
        <dbReference type="EMBL" id="QKJ31610.1"/>
    </source>
</evidence>